<evidence type="ECO:0000313" key="1">
    <source>
        <dbReference type="EMBL" id="MET4632353.1"/>
    </source>
</evidence>
<reference evidence="1 2" key="1">
    <citation type="submission" date="2024-06" db="EMBL/GenBank/DDBJ databases">
        <title>Sorghum-associated microbial communities from plants grown in Nebraska, USA.</title>
        <authorList>
            <person name="Schachtman D."/>
        </authorList>
    </citation>
    <scope>NUCLEOTIDE SEQUENCE [LARGE SCALE GENOMIC DNA]</scope>
    <source>
        <strain evidence="1 2">3207</strain>
    </source>
</reference>
<name>A0ABV2QV18_9HYPH</name>
<keyword evidence="2" id="KW-1185">Reference proteome</keyword>
<proteinExistence type="predicted"/>
<organism evidence="1 2">
    <name type="scientific">Kaistia defluvii</name>
    <dbReference type="NCBI Taxonomy" id="410841"/>
    <lineage>
        <taxon>Bacteria</taxon>
        <taxon>Pseudomonadati</taxon>
        <taxon>Pseudomonadota</taxon>
        <taxon>Alphaproteobacteria</taxon>
        <taxon>Hyphomicrobiales</taxon>
        <taxon>Kaistiaceae</taxon>
        <taxon>Kaistia</taxon>
    </lineage>
</organism>
<gene>
    <name evidence="1" type="ORF">ABIE08_000266</name>
</gene>
<dbReference type="InterPro" id="IPR038666">
    <property type="entry name" value="SSP1_head-tail_sf"/>
</dbReference>
<dbReference type="Proteomes" id="UP001549321">
    <property type="component" value="Unassembled WGS sequence"/>
</dbReference>
<comment type="caution">
    <text evidence="1">The sequence shown here is derived from an EMBL/GenBank/DDBJ whole genome shotgun (WGS) entry which is preliminary data.</text>
</comment>
<dbReference type="Gene3D" id="2.40.10.270">
    <property type="entry name" value="Bacteriophage SPP1 head-tail adaptor protein"/>
    <property type="match status" value="1"/>
</dbReference>
<evidence type="ECO:0000313" key="2">
    <source>
        <dbReference type="Proteomes" id="UP001549321"/>
    </source>
</evidence>
<sequence>MSGFDPGQLSNRVALERPVRTADGSGGATVDWVEVATLWAAIEPVAAGEIFAADRLATRVTHRITMRHRTDVEGGMRIVHRGRVLRIEAWRDPDETRRFLVLEAVEERP</sequence>
<dbReference type="InterPro" id="IPR008767">
    <property type="entry name" value="Phage_SPP1_head-tail_adaptor"/>
</dbReference>
<dbReference type="NCBIfam" id="TIGR01563">
    <property type="entry name" value="gp16_SPP1"/>
    <property type="match status" value="1"/>
</dbReference>
<dbReference type="EMBL" id="JBEPSM010000001">
    <property type="protein sequence ID" value="MET4632353.1"/>
    <property type="molecule type" value="Genomic_DNA"/>
</dbReference>
<protein>
    <submittedName>
        <fullName evidence="1">SPP1 family predicted phage head-tail adaptor</fullName>
    </submittedName>
</protein>
<dbReference type="Pfam" id="PF05521">
    <property type="entry name" value="Phage_HCP"/>
    <property type="match status" value="1"/>
</dbReference>
<accession>A0ABV2QV18</accession>
<dbReference type="RefSeq" id="WP_354548144.1">
    <property type="nucleotide sequence ID" value="NZ_JBEPSM010000001.1"/>
</dbReference>